<accession>A0A1X0NJT0</accession>
<dbReference type="EMBL" id="NBCO01000040">
    <property type="protein sequence ID" value="ORC84851.1"/>
    <property type="molecule type" value="Genomic_DNA"/>
</dbReference>
<dbReference type="AlphaFoldDB" id="A0A1X0NJT0"/>
<evidence type="ECO:0000313" key="2">
    <source>
        <dbReference type="Proteomes" id="UP000192257"/>
    </source>
</evidence>
<protein>
    <submittedName>
        <fullName evidence="1">Uncharacterized protein</fullName>
    </submittedName>
</protein>
<dbReference type="VEuPathDB" id="TriTrypDB:TM35_000401180"/>
<dbReference type="RefSeq" id="XP_028878917.1">
    <property type="nucleotide sequence ID" value="XM_029029733.1"/>
</dbReference>
<name>A0A1X0NJT0_9TRYP</name>
<evidence type="ECO:0000313" key="1">
    <source>
        <dbReference type="EMBL" id="ORC84851.1"/>
    </source>
</evidence>
<sequence>MCAEQKRQPRKRRDTEESPLCAFLERIFHNGFEEPVRFFGLLADKIRDEGAVRVRCHRCLVRRWRLVARSRVFPLAPVKWLNTFEAATRLLQQGDNSNQWGASETTANGRIRPGYLSLPKLRLQNEDSLRGLTPH</sequence>
<dbReference type="Proteomes" id="UP000192257">
    <property type="component" value="Unassembled WGS sequence"/>
</dbReference>
<dbReference type="GeneID" id="39989513"/>
<reference evidence="1 2" key="1">
    <citation type="submission" date="2017-03" db="EMBL/GenBank/DDBJ databases">
        <title>An alternative strategy for trypanosome survival in the mammalian bloodstream revealed through genome and transcriptome analysis of the ubiquitous bovine parasite Trypanosoma (Megatrypanum) theileri.</title>
        <authorList>
            <person name="Kelly S."/>
            <person name="Ivens A."/>
            <person name="Mott A."/>
            <person name="O'Neill E."/>
            <person name="Emms D."/>
            <person name="Macleod O."/>
            <person name="Voorheis P."/>
            <person name="Matthews J."/>
            <person name="Matthews K."/>
            <person name="Carrington M."/>
        </authorList>
    </citation>
    <scope>NUCLEOTIDE SEQUENCE [LARGE SCALE GENOMIC DNA]</scope>
    <source>
        <strain evidence="1">Edinburgh</strain>
    </source>
</reference>
<proteinExistence type="predicted"/>
<keyword evidence="2" id="KW-1185">Reference proteome</keyword>
<organism evidence="1 2">
    <name type="scientific">Trypanosoma theileri</name>
    <dbReference type="NCBI Taxonomy" id="67003"/>
    <lineage>
        <taxon>Eukaryota</taxon>
        <taxon>Discoba</taxon>
        <taxon>Euglenozoa</taxon>
        <taxon>Kinetoplastea</taxon>
        <taxon>Metakinetoplastina</taxon>
        <taxon>Trypanosomatida</taxon>
        <taxon>Trypanosomatidae</taxon>
        <taxon>Trypanosoma</taxon>
    </lineage>
</organism>
<gene>
    <name evidence="1" type="ORF">TM35_000401180</name>
</gene>
<comment type="caution">
    <text evidence="1">The sequence shown here is derived from an EMBL/GenBank/DDBJ whole genome shotgun (WGS) entry which is preliminary data.</text>
</comment>